<evidence type="ECO:0000313" key="2">
    <source>
        <dbReference type="EMBL" id="CAF3525860.1"/>
    </source>
</evidence>
<comment type="caution">
    <text evidence="1">The sequence shown here is derived from an EMBL/GenBank/DDBJ whole genome shotgun (WGS) entry which is preliminary data.</text>
</comment>
<evidence type="ECO:0000313" key="3">
    <source>
        <dbReference type="Proteomes" id="UP000677228"/>
    </source>
</evidence>
<organism evidence="1 3">
    <name type="scientific">Didymodactylos carnosus</name>
    <dbReference type="NCBI Taxonomy" id="1234261"/>
    <lineage>
        <taxon>Eukaryota</taxon>
        <taxon>Metazoa</taxon>
        <taxon>Spiralia</taxon>
        <taxon>Gnathifera</taxon>
        <taxon>Rotifera</taxon>
        <taxon>Eurotatoria</taxon>
        <taxon>Bdelloidea</taxon>
        <taxon>Philodinida</taxon>
        <taxon>Philodinidae</taxon>
        <taxon>Didymodactylos</taxon>
    </lineage>
</organism>
<name>A0A8S2CM94_9BILA</name>
<protein>
    <submittedName>
        <fullName evidence="1">Uncharacterized protein</fullName>
    </submittedName>
</protein>
<accession>A0A8S2CM94</accession>
<reference evidence="1" key="1">
    <citation type="submission" date="2021-02" db="EMBL/GenBank/DDBJ databases">
        <authorList>
            <person name="Nowell W R."/>
        </authorList>
    </citation>
    <scope>NUCLEOTIDE SEQUENCE</scope>
</reference>
<dbReference type="Proteomes" id="UP000677228">
    <property type="component" value="Unassembled WGS sequence"/>
</dbReference>
<gene>
    <name evidence="1" type="ORF">OVA965_LOCUS1818</name>
    <name evidence="2" type="ORF">TMI583_LOCUS1818</name>
</gene>
<dbReference type="EMBL" id="CAJNOK010000359">
    <property type="protein sequence ID" value="CAF0747580.1"/>
    <property type="molecule type" value="Genomic_DNA"/>
</dbReference>
<dbReference type="Proteomes" id="UP000682733">
    <property type="component" value="Unassembled WGS sequence"/>
</dbReference>
<sequence length="404" mass="43760">MSSLVGPGATYEKLYALLTDAVNSPVWAPQALPATLPNGISISAWGGNTAPATITPTGAPRELTFTFVKGQATASVKLLLTVEDDESAIEQQNVVNAFAANFLSDDNSPSFANVTIDQFNSLRHQTSDGFYDALLTGLKTNPNVLASEGFDWSVSALDEIADLLGGTISITALDGVGPGTEAQKQDSNLIVHAFSVLTQMVIDDSRGIGFNSNVRIKVLEETVDPSTVSANAVWEQFKGIDRNKNYQTINELEEDLLLANHLDQPVPLSNLIPPKELTSIYDKNRPERLELVESQGKKFDLAQSSDLKETASFNHVTYYGGKPQQNFDEVELGTDDIEVKIELTIRVNVAANIATMGMSSAIRKMNMPIEVLKKLEKQDSINSSLNAWSSMFAAIEGSGQNMQD</sequence>
<proteinExistence type="predicted"/>
<dbReference type="AlphaFoldDB" id="A0A8S2CM94"/>
<dbReference type="EMBL" id="CAJOBA010000359">
    <property type="protein sequence ID" value="CAF3525860.1"/>
    <property type="molecule type" value="Genomic_DNA"/>
</dbReference>
<evidence type="ECO:0000313" key="1">
    <source>
        <dbReference type="EMBL" id="CAF0747580.1"/>
    </source>
</evidence>